<accession>A0A507ERM7</accession>
<protein>
    <recommendedName>
        <fullName evidence="6">Decapping nuclease</fullName>
        <ecNumber evidence="6">3.6.1.-</ecNumber>
    </recommendedName>
</protein>
<dbReference type="STRING" id="246404.A0A507ERM7"/>
<dbReference type="Proteomes" id="UP000320333">
    <property type="component" value="Unassembled WGS sequence"/>
</dbReference>
<dbReference type="GO" id="GO:0005829">
    <property type="term" value="C:cytosol"/>
    <property type="evidence" value="ECO:0007669"/>
    <property type="project" value="TreeGrafter"/>
</dbReference>
<sequence length="471" mass="52009">MKRSSLDTSTANTALIPALAHIKVHPLSRFQRRAAPFRQPAEVGYFSYDASRSLRVNCDSALKFFHPPPLDGVSNNLSSGFEDSAPIRYIARASVVENLDSLLATLKTTSDSQTSLLTANDRGDGRPRFCTWRGIMTKILTAPYSSDTWELRASLHKGTLYIMEDPLISRASDGFSETDRGKKMTYWGYRFEGLSTLDHDPSTLDPDALHAAEVDRVQTGVVDTHIQFCSVIKTRIGDHDIFMGAEVDCLLPNADASSAKQQPSESTSKPATSPSATSKLRQHRYVELKTHRKIQSQSQNSSFLKQKLFKTYFQCFLAGIPRIIVGFRDDKGFLTKLKEYKTLEIPRMARNELQGEEGGAWDPAVCINFGEQVLSTLWKCLAQRNQELCREGEVEGWQVVYRVRMKNGSASFDGRSAGSQSRGGARGSWRGGASGASGAKSLMSAVNEDAEVVISDGIVGDDELIFVPKDN</sequence>
<feature type="compositionally biased region" description="Low complexity" evidence="7">
    <location>
        <begin position="263"/>
        <end position="279"/>
    </location>
</feature>
<keyword evidence="6" id="KW-0539">Nucleus</keyword>
<dbReference type="GO" id="GO:0034353">
    <property type="term" value="F:mRNA 5'-diphosphatase activity"/>
    <property type="evidence" value="ECO:0007669"/>
    <property type="project" value="TreeGrafter"/>
</dbReference>
<feature type="region of interest" description="Disordered" evidence="7">
    <location>
        <begin position="412"/>
        <end position="433"/>
    </location>
</feature>
<dbReference type="InterPro" id="IPR013961">
    <property type="entry name" value="RAI1"/>
</dbReference>
<evidence type="ECO:0000313" key="9">
    <source>
        <dbReference type="EMBL" id="TPX66909.1"/>
    </source>
</evidence>
<evidence type="ECO:0000256" key="5">
    <source>
        <dbReference type="ARBA" id="ARBA00048124"/>
    </source>
</evidence>
<feature type="compositionally biased region" description="Low complexity" evidence="7">
    <location>
        <begin position="414"/>
        <end position="423"/>
    </location>
</feature>
<dbReference type="GO" id="GO:0005634">
    <property type="term" value="C:nucleus"/>
    <property type="evidence" value="ECO:0007669"/>
    <property type="project" value="UniProtKB-SubCell"/>
</dbReference>
<dbReference type="Pfam" id="PF08652">
    <property type="entry name" value="RAI1"/>
    <property type="match status" value="1"/>
</dbReference>
<dbReference type="GO" id="GO:0046872">
    <property type="term" value="F:metal ion binding"/>
    <property type="evidence" value="ECO:0007669"/>
    <property type="project" value="UniProtKB-KW"/>
</dbReference>
<evidence type="ECO:0000256" key="6">
    <source>
        <dbReference type="RuleBase" id="RU367113"/>
    </source>
</evidence>
<comment type="function">
    <text evidence="6">Decapping enzyme for NAD-capped RNAs: specifically hydrolyzes the nicotinamide adenine dinucleotide (NAD) cap from a subset of RNAs by removing the entire NAD moiety from the 5'-end of an NAD-capped RNA.</text>
</comment>
<evidence type="ECO:0000259" key="8">
    <source>
        <dbReference type="Pfam" id="PF08652"/>
    </source>
</evidence>
<comment type="catalytic activity">
    <reaction evidence="4">
        <text>a 5'-end triphospho-ribonucleoside in mRNA + H2O = a 5'-end phospho-ribonucleoside in mRNA + diphosphate + H(+)</text>
        <dbReference type="Rhea" id="RHEA:78683"/>
        <dbReference type="Rhea" id="RHEA-COMP:15692"/>
        <dbReference type="Rhea" id="RHEA-COMP:17164"/>
        <dbReference type="ChEBI" id="CHEBI:15377"/>
        <dbReference type="ChEBI" id="CHEBI:15378"/>
        <dbReference type="ChEBI" id="CHEBI:33019"/>
        <dbReference type="ChEBI" id="CHEBI:138282"/>
        <dbReference type="ChEBI" id="CHEBI:167618"/>
    </reaction>
    <physiologicalReaction direction="left-to-right" evidence="4">
        <dbReference type="Rhea" id="RHEA:78684"/>
    </physiologicalReaction>
</comment>
<comment type="catalytic activity">
    <reaction evidence="3">
        <text>a 5'-end (N(7)-methyl 5'-triphosphoguanosine)-ribonucleoside-ribonucleotide in mRNA + H2O = a (N(7)-methyl 5'-triphosphoguanosine)-nucleoside + a 5'-end phospho-ribonucleoside in mRNA + H(+)</text>
        <dbReference type="Rhea" id="RHEA:66928"/>
        <dbReference type="Rhea" id="RHEA-COMP:15692"/>
        <dbReference type="Rhea" id="RHEA-COMP:17313"/>
        <dbReference type="ChEBI" id="CHEBI:15377"/>
        <dbReference type="ChEBI" id="CHEBI:15378"/>
        <dbReference type="ChEBI" id="CHEBI:138282"/>
        <dbReference type="ChEBI" id="CHEBI:172876"/>
        <dbReference type="ChEBI" id="CHEBI:172877"/>
    </reaction>
    <physiologicalReaction direction="left-to-right" evidence="3">
        <dbReference type="Rhea" id="RHEA:66929"/>
    </physiologicalReaction>
</comment>
<dbReference type="GO" id="GO:0110155">
    <property type="term" value="P:NAD-cap decapping"/>
    <property type="evidence" value="ECO:0007669"/>
    <property type="project" value="TreeGrafter"/>
</dbReference>
<dbReference type="EC" id="3.6.1.-" evidence="6"/>
<organism evidence="9 10">
    <name type="scientific">Chytriomyces confervae</name>
    <dbReference type="NCBI Taxonomy" id="246404"/>
    <lineage>
        <taxon>Eukaryota</taxon>
        <taxon>Fungi</taxon>
        <taxon>Fungi incertae sedis</taxon>
        <taxon>Chytridiomycota</taxon>
        <taxon>Chytridiomycota incertae sedis</taxon>
        <taxon>Chytridiomycetes</taxon>
        <taxon>Chytridiales</taxon>
        <taxon>Chytriomycetaceae</taxon>
        <taxon>Chytriomyces</taxon>
    </lineage>
</organism>
<comment type="subcellular location">
    <subcellularLocation>
        <location evidence="6">Nucleus</location>
    </subcellularLocation>
</comment>
<comment type="similarity">
    <text evidence="2 6">Belongs to the DXO/Dom3Z family.</text>
</comment>
<dbReference type="GO" id="GO:0000956">
    <property type="term" value="P:nuclear-transcribed mRNA catabolic process"/>
    <property type="evidence" value="ECO:0007669"/>
    <property type="project" value="TreeGrafter"/>
</dbReference>
<evidence type="ECO:0000313" key="10">
    <source>
        <dbReference type="Proteomes" id="UP000320333"/>
    </source>
</evidence>
<dbReference type="EMBL" id="QEAP01000420">
    <property type="protein sequence ID" value="TPX66909.1"/>
    <property type="molecule type" value="Genomic_DNA"/>
</dbReference>
<comment type="catalytic activity">
    <reaction evidence="5">
        <text>a 5'-end NAD(+)-phospho-ribonucleoside in mRNA + H2O = a 5'-end phospho-ribonucleoside in mRNA + NAD(+) + H(+)</text>
        <dbReference type="Rhea" id="RHEA:60880"/>
        <dbReference type="Rhea" id="RHEA-COMP:15692"/>
        <dbReference type="Rhea" id="RHEA-COMP:15698"/>
        <dbReference type="ChEBI" id="CHEBI:15377"/>
        <dbReference type="ChEBI" id="CHEBI:15378"/>
        <dbReference type="ChEBI" id="CHEBI:57540"/>
        <dbReference type="ChEBI" id="CHEBI:138282"/>
        <dbReference type="ChEBI" id="CHEBI:144029"/>
    </reaction>
    <physiologicalReaction direction="left-to-right" evidence="5">
        <dbReference type="Rhea" id="RHEA:60881"/>
    </physiologicalReaction>
</comment>
<keyword evidence="10" id="KW-1185">Reference proteome</keyword>
<dbReference type="GO" id="GO:0003723">
    <property type="term" value="F:RNA binding"/>
    <property type="evidence" value="ECO:0007669"/>
    <property type="project" value="UniProtKB-KW"/>
</dbReference>
<dbReference type="PANTHER" id="PTHR12395">
    <property type="entry name" value="DOM-3 RELATED"/>
    <property type="match status" value="1"/>
</dbReference>
<evidence type="ECO:0000256" key="2">
    <source>
        <dbReference type="ARBA" id="ARBA00006562"/>
    </source>
</evidence>
<evidence type="ECO:0000256" key="3">
    <source>
        <dbReference type="ARBA" id="ARBA00044676"/>
    </source>
</evidence>
<name>A0A507ERM7_9FUNG</name>
<keyword evidence="6" id="KW-0378">Hydrolase</keyword>
<dbReference type="OrthoDB" id="5853397at2759"/>
<dbReference type="PANTHER" id="PTHR12395:SF9">
    <property type="entry name" value="DECAPPING AND EXORIBONUCLEASE PROTEIN"/>
    <property type="match status" value="1"/>
</dbReference>
<feature type="region of interest" description="Disordered" evidence="7">
    <location>
        <begin position="256"/>
        <end position="280"/>
    </location>
</feature>
<comment type="caution">
    <text evidence="9">The sequence shown here is derived from an EMBL/GenBank/DDBJ whole genome shotgun (WGS) entry which is preliminary data.</text>
</comment>
<keyword evidence="6" id="KW-0694">RNA-binding</keyword>
<proteinExistence type="inferred from homology"/>
<keyword evidence="6" id="KW-0547">Nucleotide-binding</keyword>
<feature type="compositionally biased region" description="Gly residues" evidence="7">
    <location>
        <begin position="424"/>
        <end position="433"/>
    </location>
</feature>
<dbReference type="AlphaFoldDB" id="A0A507ERM7"/>
<evidence type="ECO:0000256" key="4">
    <source>
        <dbReference type="ARBA" id="ARBA00044692"/>
    </source>
</evidence>
<reference evidence="9 10" key="1">
    <citation type="journal article" date="2019" name="Sci. Rep.">
        <title>Comparative genomics of chytrid fungi reveal insights into the obligate biotrophic and pathogenic lifestyle of Synchytrium endobioticum.</title>
        <authorList>
            <person name="van de Vossenberg B.T.L.H."/>
            <person name="Warris S."/>
            <person name="Nguyen H.D.T."/>
            <person name="van Gent-Pelzer M.P.E."/>
            <person name="Joly D.L."/>
            <person name="van de Geest H.C."/>
            <person name="Bonants P.J.M."/>
            <person name="Smith D.S."/>
            <person name="Levesque C.A."/>
            <person name="van der Lee T.A.J."/>
        </authorList>
    </citation>
    <scope>NUCLEOTIDE SEQUENCE [LARGE SCALE GENOMIC DNA]</scope>
    <source>
        <strain evidence="9 10">CBS 675.73</strain>
    </source>
</reference>
<dbReference type="GO" id="GO:0004518">
    <property type="term" value="F:nuclease activity"/>
    <property type="evidence" value="ECO:0007669"/>
    <property type="project" value="UniProtKB-KW"/>
</dbReference>
<dbReference type="GO" id="GO:0000166">
    <property type="term" value="F:nucleotide binding"/>
    <property type="evidence" value="ECO:0007669"/>
    <property type="project" value="UniProtKB-KW"/>
</dbReference>
<evidence type="ECO:0000256" key="7">
    <source>
        <dbReference type="SAM" id="MobiDB-lite"/>
    </source>
</evidence>
<gene>
    <name evidence="9" type="ORF">CcCBS67573_g07666</name>
</gene>
<keyword evidence="6" id="KW-0479">Metal-binding</keyword>
<evidence type="ECO:0000256" key="1">
    <source>
        <dbReference type="ARBA" id="ARBA00001968"/>
    </source>
</evidence>
<comment type="cofactor">
    <cofactor evidence="1 6">
        <name>a divalent metal cation</name>
        <dbReference type="ChEBI" id="CHEBI:60240"/>
    </cofactor>
</comment>
<dbReference type="InterPro" id="IPR039039">
    <property type="entry name" value="RAI1-like_fam"/>
</dbReference>
<keyword evidence="6" id="KW-0540">Nuclease</keyword>
<feature type="domain" description="RAI1-like" evidence="8">
    <location>
        <begin position="38"/>
        <end position="409"/>
    </location>
</feature>